<reference evidence="2" key="1">
    <citation type="submission" date="2023-05" db="EMBL/GenBank/DDBJ databases">
        <title>Cataloging the Phylogenetic Diversity of Human Bladder Bacteria.</title>
        <authorList>
            <person name="Du J."/>
        </authorList>
    </citation>
    <scope>NUCLEOTIDE SEQUENCE</scope>
    <source>
        <strain evidence="2">UMB8703</strain>
    </source>
</reference>
<dbReference type="SUPFAM" id="SSF54001">
    <property type="entry name" value="Cysteine proteinases"/>
    <property type="match status" value="1"/>
</dbReference>
<feature type="region of interest" description="Disordered" evidence="1">
    <location>
        <begin position="1"/>
        <end position="49"/>
    </location>
</feature>
<dbReference type="Gene3D" id="3.90.1720.10">
    <property type="entry name" value="endopeptidase domain like (from Nostoc punctiforme)"/>
    <property type="match status" value="1"/>
</dbReference>
<feature type="non-terminal residue" evidence="2">
    <location>
        <position position="1"/>
    </location>
</feature>
<dbReference type="InterPro" id="IPR038765">
    <property type="entry name" value="Papain-like_cys_pep_sf"/>
</dbReference>
<sequence>SSTKTKAAYSEAKTSKTQGENRAAVATSTQQDGDTTEASSTQQLGHSDATGNAIVDIAMRYLGMPYVFGAAGPDAFDCSG</sequence>
<comment type="caution">
    <text evidence="2">The sequence shown here is derived from an EMBL/GenBank/DDBJ whole genome shotgun (WGS) entry which is preliminary data.</text>
</comment>
<evidence type="ECO:0000256" key="1">
    <source>
        <dbReference type="SAM" id="MobiDB-lite"/>
    </source>
</evidence>
<feature type="compositionally biased region" description="Polar residues" evidence="1">
    <location>
        <begin position="15"/>
        <end position="45"/>
    </location>
</feature>
<organism evidence="2 3">
    <name type="scientific">Streptococcus agalactiae</name>
    <dbReference type="NCBI Taxonomy" id="1311"/>
    <lineage>
        <taxon>Bacteria</taxon>
        <taxon>Bacillati</taxon>
        <taxon>Bacillota</taxon>
        <taxon>Bacilli</taxon>
        <taxon>Lactobacillales</taxon>
        <taxon>Streptococcaceae</taxon>
        <taxon>Streptococcus</taxon>
    </lineage>
</organism>
<dbReference type="AlphaFoldDB" id="A0AAW6XVP5"/>
<feature type="non-terminal residue" evidence="2">
    <location>
        <position position="80"/>
    </location>
</feature>
<gene>
    <name evidence="2" type="ORF">QP229_12790</name>
</gene>
<dbReference type="Proteomes" id="UP001230629">
    <property type="component" value="Unassembled WGS sequence"/>
</dbReference>
<proteinExistence type="predicted"/>
<evidence type="ECO:0000313" key="2">
    <source>
        <dbReference type="EMBL" id="MDK6900825.1"/>
    </source>
</evidence>
<evidence type="ECO:0008006" key="4">
    <source>
        <dbReference type="Google" id="ProtNLM"/>
    </source>
</evidence>
<accession>A0AAW6XVP5</accession>
<name>A0AAW6XVP5_STRAG</name>
<evidence type="ECO:0000313" key="3">
    <source>
        <dbReference type="Proteomes" id="UP001230629"/>
    </source>
</evidence>
<protein>
    <recommendedName>
        <fullName evidence="4">NlpC/P60 family protein</fullName>
    </recommendedName>
</protein>
<dbReference type="EMBL" id="JASOIH010000586">
    <property type="protein sequence ID" value="MDK6900825.1"/>
    <property type="molecule type" value="Genomic_DNA"/>
</dbReference>